<evidence type="ECO:0000313" key="4">
    <source>
        <dbReference type="EMBL" id="ARU99013.1"/>
    </source>
</evidence>
<evidence type="ECO:0000313" key="3">
    <source>
        <dbReference type="EMBL" id="ARU94975.1"/>
    </source>
</evidence>
<keyword evidence="1" id="KW-0812">Transmembrane</keyword>
<dbReference type="KEGG" id="tci:A7K98_15180"/>
<dbReference type="AlphaFoldDB" id="A0A1Y0LB35"/>
<dbReference type="Proteomes" id="UP000195814">
    <property type="component" value="Chromosome"/>
</dbReference>
<evidence type="ECO:0000313" key="6">
    <source>
        <dbReference type="Proteomes" id="UP000195814"/>
    </source>
</evidence>
<feature type="transmembrane region" description="Helical" evidence="1">
    <location>
        <begin position="152"/>
        <end position="179"/>
    </location>
</feature>
<dbReference type="Pfam" id="PF04982">
    <property type="entry name" value="TM_HPP"/>
    <property type="match status" value="1"/>
</dbReference>
<evidence type="ECO:0000256" key="1">
    <source>
        <dbReference type="SAM" id="Phobius"/>
    </source>
</evidence>
<reference evidence="5 6" key="1">
    <citation type="submission" date="2016-05" db="EMBL/GenBank/DDBJ databases">
        <title>Complete genome sequence of two 2,5-diketo-D-glunonic acid producing strain Tatumella citrea.</title>
        <authorList>
            <person name="Duan C."/>
            <person name="Yang J."/>
            <person name="Yang S."/>
        </authorList>
    </citation>
    <scope>NUCLEOTIDE SEQUENCE [LARGE SCALE GENOMIC DNA]</scope>
    <source>
        <strain evidence="4 5">ATCC 39140</strain>
        <strain evidence="3 6">DSM 13699</strain>
    </source>
</reference>
<name>A0A1Y0LB35_TATCI</name>
<dbReference type="RefSeq" id="WP_087489341.1">
    <property type="nucleotide sequence ID" value="NZ_CP015579.1"/>
</dbReference>
<feature type="domain" description="HPP transmembrane region" evidence="2">
    <location>
        <begin position="36"/>
        <end position="184"/>
    </location>
</feature>
<feature type="transmembrane region" description="Helical" evidence="1">
    <location>
        <begin position="35"/>
        <end position="54"/>
    </location>
</feature>
<dbReference type="Proteomes" id="UP000195729">
    <property type="component" value="Chromosome"/>
</dbReference>
<gene>
    <name evidence="3" type="ORF">A7K98_15180</name>
    <name evidence="4" type="ORF">A7K99_15165</name>
</gene>
<feature type="transmembrane region" description="Helical" evidence="1">
    <location>
        <begin position="61"/>
        <end position="78"/>
    </location>
</feature>
<evidence type="ECO:0000313" key="5">
    <source>
        <dbReference type="Proteomes" id="UP000195729"/>
    </source>
</evidence>
<dbReference type="EMBL" id="CP015581">
    <property type="protein sequence ID" value="ARU99013.1"/>
    <property type="molecule type" value="Genomic_DNA"/>
</dbReference>
<feature type="transmembrane region" description="Helical" evidence="1">
    <location>
        <begin position="112"/>
        <end position="132"/>
    </location>
</feature>
<accession>A0A1Y0LB35</accession>
<dbReference type="EMBL" id="CP015579">
    <property type="protein sequence ID" value="ARU94975.1"/>
    <property type="molecule type" value="Genomic_DNA"/>
</dbReference>
<dbReference type="InterPro" id="IPR058581">
    <property type="entry name" value="TM_HPP"/>
</dbReference>
<keyword evidence="1" id="KW-1133">Transmembrane helix</keyword>
<sequence length="270" mass="28968">MFNFPILIMKSLPRINIQNLYSFRPILLLRDDPGFFLSAIGAALGLMLTAWISHSLLAQDIPWLIAPMGASAVLLFAAPSSPLAQPGVVIGGNLLASLSGVTCALWIQDTALAVGCAVALAIVAMFFLRCLHPPSGAVAATAVLGGPTITHLGYYFVLMPVMLESLLLVASALILNNLFRRRYPNLRPSHHRPTQQPVLSGGPGINAADLHAELIERGHLVDIDENELIDILIQAEKRAEFRMAGQTIMSEGSTKASVLSPHSPRNTSLK</sequence>
<organism evidence="3 6">
    <name type="scientific">Tatumella citrea</name>
    <name type="common">Pantoea citrea</name>
    <dbReference type="NCBI Taxonomy" id="53336"/>
    <lineage>
        <taxon>Bacteria</taxon>
        <taxon>Pseudomonadati</taxon>
        <taxon>Pseudomonadota</taxon>
        <taxon>Gammaproteobacteria</taxon>
        <taxon>Enterobacterales</taxon>
        <taxon>Erwiniaceae</taxon>
        <taxon>Tatumella</taxon>
    </lineage>
</organism>
<keyword evidence="5" id="KW-1185">Reference proteome</keyword>
<dbReference type="InterPro" id="IPR007065">
    <property type="entry name" value="HPP"/>
</dbReference>
<dbReference type="PANTHER" id="PTHR33741">
    <property type="entry name" value="TRANSMEMBRANE PROTEIN DDB_G0269096-RELATED"/>
    <property type="match status" value="1"/>
</dbReference>
<dbReference type="PANTHER" id="PTHR33741:SF5">
    <property type="entry name" value="TRANSMEMBRANE PROTEIN DDB_G0269096-RELATED"/>
    <property type="match status" value="1"/>
</dbReference>
<protein>
    <recommendedName>
        <fullName evidence="2">HPP transmembrane region domain-containing protein</fullName>
    </recommendedName>
</protein>
<feature type="transmembrane region" description="Helical" evidence="1">
    <location>
        <begin position="84"/>
        <end position="107"/>
    </location>
</feature>
<dbReference type="OrthoDB" id="9811720at2"/>
<proteinExistence type="predicted"/>
<evidence type="ECO:0000259" key="2">
    <source>
        <dbReference type="Pfam" id="PF04982"/>
    </source>
</evidence>
<keyword evidence="1" id="KW-0472">Membrane</keyword>